<proteinExistence type="predicted"/>
<gene>
    <name evidence="1" type="ORF">MARPO_0238s0001</name>
</gene>
<reference evidence="2" key="1">
    <citation type="journal article" date="2017" name="Cell">
        <title>Insights into land plant evolution garnered from the Marchantia polymorpha genome.</title>
        <authorList>
            <person name="Bowman J.L."/>
            <person name="Kohchi T."/>
            <person name="Yamato K.T."/>
            <person name="Jenkins J."/>
            <person name="Shu S."/>
            <person name="Ishizaki K."/>
            <person name="Yamaoka S."/>
            <person name="Nishihama R."/>
            <person name="Nakamura Y."/>
            <person name="Berger F."/>
            <person name="Adam C."/>
            <person name="Aki S.S."/>
            <person name="Althoff F."/>
            <person name="Araki T."/>
            <person name="Arteaga-Vazquez M.A."/>
            <person name="Balasubrmanian S."/>
            <person name="Barry K."/>
            <person name="Bauer D."/>
            <person name="Boehm C.R."/>
            <person name="Briginshaw L."/>
            <person name="Caballero-Perez J."/>
            <person name="Catarino B."/>
            <person name="Chen F."/>
            <person name="Chiyoda S."/>
            <person name="Chovatia M."/>
            <person name="Davies K.M."/>
            <person name="Delmans M."/>
            <person name="Demura T."/>
            <person name="Dierschke T."/>
            <person name="Dolan L."/>
            <person name="Dorantes-Acosta A.E."/>
            <person name="Eklund D.M."/>
            <person name="Florent S.N."/>
            <person name="Flores-Sandoval E."/>
            <person name="Fujiyama A."/>
            <person name="Fukuzawa H."/>
            <person name="Galik B."/>
            <person name="Grimanelli D."/>
            <person name="Grimwood J."/>
            <person name="Grossniklaus U."/>
            <person name="Hamada T."/>
            <person name="Haseloff J."/>
            <person name="Hetherington A.J."/>
            <person name="Higo A."/>
            <person name="Hirakawa Y."/>
            <person name="Hundley H.N."/>
            <person name="Ikeda Y."/>
            <person name="Inoue K."/>
            <person name="Inoue S.I."/>
            <person name="Ishida S."/>
            <person name="Jia Q."/>
            <person name="Kakita M."/>
            <person name="Kanazawa T."/>
            <person name="Kawai Y."/>
            <person name="Kawashima T."/>
            <person name="Kennedy M."/>
            <person name="Kinose K."/>
            <person name="Kinoshita T."/>
            <person name="Kohara Y."/>
            <person name="Koide E."/>
            <person name="Komatsu K."/>
            <person name="Kopischke S."/>
            <person name="Kubo M."/>
            <person name="Kyozuka J."/>
            <person name="Lagercrantz U."/>
            <person name="Lin S.S."/>
            <person name="Lindquist E."/>
            <person name="Lipzen A.M."/>
            <person name="Lu C.W."/>
            <person name="De Luna E."/>
            <person name="Martienssen R.A."/>
            <person name="Minamino N."/>
            <person name="Mizutani M."/>
            <person name="Mizutani M."/>
            <person name="Mochizuki N."/>
            <person name="Monte I."/>
            <person name="Mosher R."/>
            <person name="Nagasaki H."/>
            <person name="Nakagami H."/>
            <person name="Naramoto S."/>
            <person name="Nishitani K."/>
            <person name="Ohtani M."/>
            <person name="Okamoto T."/>
            <person name="Okumura M."/>
            <person name="Phillips J."/>
            <person name="Pollak B."/>
            <person name="Reinders A."/>
            <person name="Rovekamp M."/>
            <person name="Sano R."/>
            <person name="Sawa S."/>
            <person name="Schmid M.W."/>
            <person name="Shirakawa M."/>
            <person name="Solano R."/>
            <person name="Spunde A."/>
            <person name="Suetsugu N."/>
            <person name="Sugano S."/>
            <person name="Sugiyama A."/>
            <person name="Sun R."/>
            <person name="Suzuki Y."/>
            <person name="Takenaka M."/>
            <person name="Takezawa D."/>
            <person name="Tomogane H."/>
            <person name="Tsuzuki M."/>
            <person name="Ueda T."/>
            <person name="Umeda M."/>
            <person name="Ward J.M."/>
            <person name="Watanabe Y."/>
            <person name="Yazaki K."/>
            <person name="Yokoyama R."/>
            <person name="Yoshitake Y."/>
            <person name="Yotsui I."/>
            <person name="Zachgo S."/>
            <person name="Schmutz J."/>
        </authorList>
    </citation>
    <scope>NUCLEOTIDE SEQUENCE [LARGE SCALE GENOMIC DNA]</scope>
    <source>
        <strain evidence="2">Tak-1</strain>
    </source>
</reference>
<dbReference type="AlphaFoldDB" id="A0A2R6VZK7"/>
<dbReference type="EMBL" id="KZ772899">
    <property type="protein sequence ID" value="PTQ27033.1"/>
    <property type="molecule type" value="Genomic_DNA"/>
</dbReference>
<keyword evidence="2" id="KW-1185">Reference proteome</keyword>
<protein>
    <submittedName>
        <fullName evidence="1">Uncharacterized protein</fullName>
    </submittedName>
</protein>
<dbReference type="Proteomes" id="UP000244005">
    <property type="component" value="Unassembled WGS sequence"/>
</dbReference>
<accession>A0A2R6VZK7</accession>
<sequence>MQSRRRGPSYNFLSEDANVQRLLDQFDTFREEYIKKNKVESVALKKICIQFQSFLCNGMKSIDGDIPGVKVSQCFNSRVELWLQLTIGLNKESILFRLFEAHL</sequence>
<name>A0A2R6VZK7_MARPO</name>
<organism evidence="1 2">
    <name type="scientific">Marchantia polymorpha</name>
    <name type="common">Common liverwort</name>
    <name type="synonym">Marchantia aquatica</name>
    <dbReference type="NCBI Taxonomy" id="3197"/>
    <lineage>
        <taxon>Eukaryota</taxon>
        <taxon>Viridiplantae</taxon>
        <taxon>Streptophyta</taxon>
        <taxon>Embryophyta</taxon>
        <taxon>Marchantiophyta</taxon>
        <taxon>Marchantiopsida</taxon>
        <taxon>Marchantiidae</taxon>
        <taxon>Marchantiales</taxon>
        <taxon>Marchantiaceae</taxon>
        <taxon>Marchantia</taxon>
    </lineage>
</organism>
<evidence type="ECO:0000313" key="2">
    <source>
        <dbReference type="Proteomes" id="UP000244005"/>
    </source>
</evidence>
<evidence type="ECO:0000313" key="1">
    <source>
        <dbReference type="EMBL" id="PTQ27033.1"/>
    </source>
</evidence>